<dbReference type="InterPro" id="IPR050523">
    <property type="entry name" value="AKR_Detox_Biosynth"/>
</dbReference>
<keyword evidence="1" id="KW-0560">Oxidoreductase</keyword>
<protein>
    <submittedName>
        <fullName evidence="3">Aldo/keto reductase</fullName>
    </submittedName>
</protein>
<dbReference type="InterPro" id="IPR023210">
    <property type="entry name" value="NADP_OxRdtase_dom"/>
</dbReference>
<dbReference type="EMBL" id="CP157676">
    <property type="protein sequence ID" value="XBP72502.1"/>
    <property type="molecule type" value="Genomic_DNA"/>
</dbReference>
<feature type="domain" description="NADP-dependent oxidoreductase" evidence="2">
    <location>
        <begin position="16"/>
        <end position="307"/>
    </location>
</feature>
<dbReference type="FunFam" id="3.20.20.100:FF:000004">
    <property type="entry name" value="Oxidoreductase, aldo/keto reductase"/>
    <property type="match status" value="1"/>
</dbReference>
<dbReference type="Pfam" id="PF00248">
    <property type="entry name" value="Aldo_ket_red"/>
    <property type="match status" value="1"/>
</dbReference>
<dbReference type="PANTHER" id="PTHR43364:SF4">
    <property type="entry name" value="NAD(P)-LINKED OXIDOREDUCTASE SUPERFAMILY PROTEIN"/>
    <property type="match status" value="1"/>
</dbReference>
<reference evidence="3" key="1">
    <citation type="submission" date="2024-05" db="EMBL/GenBank/DDBJ databases">
        <authorList>
            <person name="Bunk B."/>
            <person name="Swiderski J."/>
            <person name="Sproer C."/>
            <person name="Thiel V."/>
        </authorList>
    </citation>
    <scope>NUCLEOTIDE SEQUENCE</scope>
    <source>
        <strain evidence="3">DSM 17735</strain>
        <plasmid evidence="3">p1</plasmid>
    </source>
</reference>
<dbReference type="Gene3D" id="3.20.20.100">
    <property type="entry name" value="NADP-dependent oxidoreductase domain"/>
    <property type="match status" value="1"/>
</dbReference>
<name>A0AAU7LY24_9BURK</name>
<organism evidence="3">
    <name type="scientific">Polaromonas hydrogenivorans</name>
    <dbReference type="NCBI Taxonomy" id="335476"/>
    <lineage>
        <taxon>Bacteria</taxon>
        <taxon>Pseudomonadati</taxon>
        <taxon>Pseudomonadota</taxon>
        <taxon>Betaproteobacteria</taxon>
        <taxon>Burkholderiales</taxon>
        <taxon>Comamonadaceae</taxon>
        <taxon>Polaromonas</taxon>
    </lineage>
</organism>
<dbReference type="AlphaFoldDB" id="A0AAU7LY24"/>
<dbReference type="SUPFAM" id="SSF51430">
    <property type="entry name" value="NAD(P)-linked oxidoreductase"/>
    <property type="match status" value="1"/>
</dbReference>
<dbReference type="PANTHER" id="PTHR43364">
    <property type="entry name" value="NADH-SPECIFIC METHYLGLYOXAL REDUCTASE-RELATED"/>
    <property type="match status" value="1"/>
</dbReference>
<gene>
    <name evidence="3" type="ORF">ABLV49_22555</name>
</gene>
<geneLocation type="plasmid" evidence="3">
    <name>p1</name>
</geneLocation>
<dbReference type="InterPro" id="IPR036812">
    <property type="entry name" value="NAD(P)_OxRdtase_dom_sf"/>
</dbReference>
<dbReference type="GO" id="GO:0016491">
    <property type="term" value="F:oxidoreductase activity"/>
    <property type="evidence" value="ECO:0007669"/>
    <property type="project" value="UniProtKB-KW"/>
</dbReference>
<evidence type="ECO:0000256" key="1">
    <source>
        <dbReference type="ARBA" id="ARBA00023002"/>
    </source>
</evidence>
<dbReference type="PRINTS" id="PR00069">
    <property type="entry name" value="ALDKETRDTASE"/>
</dbReference>
<proteinExistence type="predicted"/>
<sequence>MQYRQLGSSDLKVSVIGLGGNTFGPPRLSADESLRCIHRAGELGINFIDTAIKYGEGQSEAHIGRALEGNRHKWVVATKFNLAQLRADESVRARILRHCEISLQRLRSDYIDLYQIHLNAPGVDDEETLAVLAELVLAGKVRWIGECNYAAWRHAGAMHTARRHGWPVMVSCQNHYNLLRRHVEHETLPFCREQGVAFLPYFPLAGGFLTDKYVQGQPAPVGTRGAAGSPIVTNSRTARNEAIQSQLKEWAHVQGHSLGELAIAWLLSHPEIPSVIAGVSALEQVEQNVRAAEWVLTEAQRAEVDAIATWDGSGQLAEMLVP</sequence>
<evidence type="ECO:0000313" key="3">
    <source>
        <dbReference type="EMBL" id="XBP72502.1"/>
    </source>
</evidence>
<keyword evidence="3" id="KW-0614">Plasmid</keyword>
<dbReference type="InterPro" id="IPR020471">
    <property type="entry name" value="AKR"/>
</dbReference>
<dbReference type="RefSeq" id="WP_349282126.1">
    <property type="nucleotide sequence ID" value="NZ_CBCSCU010000025.1"/>
</dbReference>
<evidence type="ECO:0000259" key="2">
    <source>
        <dbReference type="Pfam" id="PF00248"/>
    </source>
</evidence>
<dbReference type="GO" id="GO:0005829">
    <property type="term" value="C:cytosol"/>
    <property type="evidence" value="ECO:0007669"/>
    <property type="project" value="UniProtKB-ARBA"/>
</dbReference>
<accession>A0AAU7LY24</accession>